<name>A0A6P8EXU5_CLUHA</name>
<evidence type="ECO:0000313" key="1">
    <source>
        <dbReference type="Proteomes" id="UP000515152"/>
    </source>
</evidence>
<dbReference type="GeneID" id="116218380"/>
<evidence type="ECO:0000313" key="2">
    <source>
        <dbReference type="RefSeq" id="XP_031415712.1"/>
    </source>
</evidence>
<reference evidence="2" key="1">
    <citation type="submission" date="2025-08" db="UniProtKB">
        <authorList>
            <consortium name="RefSeq"/>
        </authorList>
    </citation>
    <scope>IDENTIFICATION</scope>
</reference>
<gene>
    <name evidence="2" type="primary">LOC116218380</name>
</gene>
<protein>
    <submittedName>
        <fullName evidence="2">Uncharacterized protein LOC116218380</fullName>
    </submittedName>
</protein>
<keyword evidence="1" id="KW-1185">Reference proteome</keyword>
<dbReference type="PANTHER" id="PTHR31751:SF44">
    <property type="entry name" value="SI:CH211-211K8.4-RELATED"/>
    <property type="match status" value="1"/>
</dbReference>
<organism evidence="1 2">
    <name type="scientific">Clupea harengus</name>
    <name type="common">Atlantic herring</name>
    <dbReference type="NCBI Taxonomy" id="7950"/>
    <lineage>
        <taxon>Eukaryota</taxon>
        <taxon>Metazoa</taxon>
        <taxon>Chordata</taxon>
        <taxon>Craniata</taxon>
        <taxon>Vertebrata</taxon>
        <taxon>Euteleostomi</taxon>
        <taxon>Actinopterygii</taxon>
        <taxon>Neopterygii</taxon>
        <taxon>Teleostei</taxon>
        <taxon>Clupei</taxon>
        <taxon>Clupeiformes</taxon>
        <taxon>Clupeoidei</taxon>
        <taxon>Clupeidae</taxon>
        <taxon>Clupea</taxon>
    </lineage>
</organism>
<sequence length="207" mass="23720">MLTAFRCLSTIYMYKYIYINKPNNQCHNHFESIVMFSLFFTGTPAFSRLEKVLTNKRVLKDVGKLSPHYQTSSLESFHSVILRFAPKNVVFPFLGMLCRLYLAVLHFNENAGRPQATSSAGEPLFKVNLPKYKKGECTAKPVKAEPTFQYVDNLLDLIFHKVFQDPAPYVNEVLKIPIPADLSAQFEKPDKREVVASYVSRFNRGQV</sequence>
<proteinExistence type="predicted"/>
<dbReference type="OrthoDB" id="5814287at2759"/>
<accession>A0A6P8EXU5</accession>
<dbReference type="RefSeq" id="XP_031415712.1">
    <property type="nucleotide sequence ID" value="XM_031559852.2"/>
</dbReference>
<dbReference type="KEGG" id="char:116218380"/>
<dbReference type="PANTHER" id="PTHR31751">
    <property type="entry name" value="SI:CH211-108C17.2-RELATED-RELATED"/>
    <property type="match status" value="1"/>
</dbReference>
<dbReference type="Proteomes" id="UP000515152">
    <property type="component" value="Chromosome 22"/>
</dbReference>
<dbReference type="AlphaFoldDB" id="A0A6P8EXU5"/>